<name>A0A4P6YWT9_9LACO</name>
<evidence type="ECO:0000313" key="2">
    <source>
        <dbReference type="EMBL" id="QBO37253.1"/>
    </source>
</evidence>
<feature type="compositionally biased region" description="Polar residues" evidence="1">
    <location>
        <begin position="37"/>
        <end position="51"/>
    </location>
</feature>
<dbReference type="AlphaFoldDB" id="A0A4P6YWT9"/>
<reference evidence="3" key="1">
    <citation type="submission" date="2019-03" db="EMBL/GenBank/DDBJ databases">
        <title>Weissella sp. 26KH-42 Genome sequencing.</title>
        <authorList>
            <person name="Heo J."/>
            <person name="Kim S.-J."/>
            <person name="Kim J.-S."/>
            <person name="Hong S.-B."/>
            <person name="Kwon S.-W."/>
        </authorList>
    </citation>
    <scope>NUCLEOTIDE SEQUENCE [LARGE SCALE GENOMIC DNA]</scope>
    <source>
        <strain evidence="3">26KH-42</strain>
    </source>
</reference>
<dbReference type="Proteomes" id="UP000292886">
    <property type="component" value="Chromosome"/>
</dbReference>
<evidence type="ECO:0000256" key="1">
    <source>
        <dbReference type="SAM" id="MobiDB-lite"/>
    </source>
</evidence>
<sequence length="62" mass="6867">MTKGENSNPEVLKQLRYINKQLKHQNHLLAQIVKDTSSAHGMPDSSQTIAQNMGLAGQKHEA</sequence>
<dbReference type="EMBL" id="CP037940">
    <property type="protein sequence ID" value="QBO37253.1"/>
    <property type="molecule type" value="Genomic_DNA"/>
</dbReference>
<dbReference type="KEGG" id="wei:EQG49_12680"/>
<keyword evidence="3" id="KW-1185">Reference proteome</keyword>
<proteinExistence type="predicted"/>
<dbReference type="RefSeq" id="WP_133364330.1">
    <property type="nucleotide sequence ID" value="NZ_CP037940.1"/>
</dbReference>
<organism evidence="2 3">
    <name type="scientific">Periweissella cryptocerci</name>
    <dbReference type="NCBI Taxonomy" id="2506420"/>
    <lineage>
        <taxon>Bacteria</taxon>
        <taxon>Bacillati</taxon>
        <taxon>Bacillota</taxon>
        <taxon>Bacilli</taxon>
        <taxon>Lactobacillales</taxon>
        <taxon>Lactobacillaceae</taxon>
        <taxon>Periweissella</taxon>
    </lineage>
</organism>
<gene>
    <name evidence="2" type="ORF">EQG49_12680</name>
</gene>
<evidence type="ECO:0000313" key="3">
    <source>
        <dbReference type="Proteomes" id="UP000292886"/>
    </source>
</evidence>
<feature type="region of interest" description="Disordered" evidence="1">
    <location>
        <begin position="37"/>
        <end position="62"/>
    </location>
</feature>
<protein>
    <submittedName>
        <fullName evidence="2">Uncharacterized protein</fullName>
    </submittedName>
</protein>
<accession>A0A4P6YWT9</accession>